<keyword evidence="17" id="KW-1015">Disulfide bond</keyword>
<comment type="subcellular location">
    <subcellularLocation>
        <location evidence="3">Cell membrane</location>
        <topology evidence="3">Multi-pass membrane protein</topology>
    </subcellularLocation>
    <subcellularLocation>
        <location evidence="1">Membrane raft</location>
    </subcellularLocation>
    <subcellularLocation>
        <location evidence="2">Secreted</location>
    </subcellularLocation>
</comment>
<evidence type="ECO:0000256" key="16">
    <source>
        <dbReference type="ARBA" id="ARBA00023136"/>
    </source>
</evidence>
<dbReference type="SMART" id="SM00303">
    <property type="entry name" value="GPS"/>
    <property type="match status" value="1"/>
</dbReference>
<dbReference type="PRINTS" id="PR00249">
    <property type="entry name" value="GPCRSECRETIN"/>
</dbReference>
<feature type="transmembrane region" description="Helical" evidence="23">
    <location>
        <begin position="427"/>
        <end position="445"/>
    </location>
</feature>
<dbReference type="GO" id="GO:0045121">
    <property type="term" value="C:membrane raft"/>
    <property type="evidence" value="ECO:0007669"/>
    <property type="project" value="UniProtKB-SubCell"/>
</dbReference>
<reference evidence="27 28" key="1">
    <citation type="submission" date="2019-09" db="EMBL/GenBank/DDBJ databases">
        <title>Bird 10,000 Genomes (B10K) Project - Family phase.</title>
        <authorList>
            <person name="Zhang G."/>
        </authorList>
    </citation>
    <scope>NUCLEOTIDE SEQUENCE [LARGE SCALE GENOMIC DNA]</scope>
    <source>
        <strain evidence="27">B10K-DU-012-38</strain>
        <tissue evidence="27">Muscle</tissue>
    </source>
</reference>
<dbReference type="PROSITE" id="PS50261">
    <property type="entry name" value="G_PROTEIN_RECEP_F2_4"/>
    <property type="match status" value="1"/>
</dbReference>
<feature type="non-terminal residue" evidence="27">
    <location>
        <position position="1"/>
    </location>
</feature>
<dbReference type="Gene3D" id="1.20.1070.10">
    <property type="entry name" value="Rhodopsin 7-helix transmembrane proteins"/>
    <property type="match status" value="1"/>
</dbReference>
<keyword evidence="19" id="KW-0325">Glycoprotein</keyword>
<dbReference type="FunFam" id="1.20.1070.10:FF:000117">
    <property type="entry name" value="adhesion G-protein coupled receptor G1"/>
    <property type="match status" value="1"/>
</dbReference>
<evidence type="ECO:0000259" key="25">
    <source>
        <dbReference type="PROSITE" id="PS50221"/>
    </source>
</evidence>
<gene>
    <name evidence="27" type="primary">Adgrg1</name>
    <name evidence="27" type="ORF">UROPYL_R00054</name>
</gene>
<accession>A0A7K5SST2</accession>
<organism evidence="27 28">
    <name type="scientific">Urocynchramus pylzowi</name>
    <dbReference type="NCBI Taxonomy" id="571890"/>
    <lineage>
        <taxon>Eukaryota</taxon>
        <taxon>Metazoa</taxon>
        <taxon>Chordata</taxon>
        <taxon>Craniata</taxon>
        <taxon>Vertebrata</taxon>
        <taxon>Euteleostomi</taxon>
        <taxon>Archelosauria</taxon>
        <taxon>Archosauria</taxon>
        <taxon>Dinosauria</taxon>
        <taxon>Saurischia</taxon>
        <taxon>Theropoda</taxon>
        <taxon>Coelurosauria</taxon>
        <taxon>Aves</taxon>
        <taxon>Neognathae</taxon>
        <taxon>Neoaves</taxon>
        <taxon>Telluraves</taxon>
        <taxon>Australaves</taxon>
        <taxon>Passeriformes</taxon>
        <taxon>Passeroidea</taxon>
        <taxon>Fringillidae</taxon>
        <taxon>Urocynchramus</taxon>
    </lineage>
</organism>
<dbReference type="GO" id="GO:0005886">
    <property type="term" value="C:plasma membrane"/>
    <property type="evidence" value="ECO:0007669"/>
    <property type="project" value="UniProtKB-SubCell"/>
</dbReference>
<evidence type="ECO:0000256" key="7">
    <source>
        <dbReference type="ARBA" id="ARBA00022674"/>
    </source>
</evidence>
<evidence type="ECO:0000259" key="26">
    <source>
        <dbReference type="PROSITE" id="PS50261"/>
    </source>
</evidence>
<dbReference type="Pfam" id="PF18587">
    <property type="entry name" value="PLL"/>
    <property type="match status" value="1"/>
</dbReference>
<dbReference type="InterPro" id="IPR017981">
    <property type="entry name" value="GPCR_2-like_7TM"/>
</dbReference>
<dbReference type="GO" id="GO:0007189">
    <property type="term" value="P:adenylate cyclase-activating G protein-coupled receptor signaling pathway"/>
    <property type="evidence" value="ECO:0007669"/>
    <property type="project" value="TreeGrafter"/>
</dbReference>
<dbReference type="InterPro" id="IPR000203">
    <property type="entry name" value="GPS"/>
</dbReference>
<keyword evidence="8 23" id="KW-0812">Transmembrane</keyword>
<dbReference type="PANTHER" id="PTHR12011:SF318">
    <property type="entry name" value="ADHESION G-PROTEIN COUPLED RECEPTOR G1"/>
    <property type="match status" value="1"/>
</dbReference>
<evidence type="ECO:0000256" key="4">
    <source>
        <dbReference type="ARBA" id="ARBA00019701"/>
    </source>
</evidence>
<evidence type="ECO:0000256" key="6">
    <source>
        <dbReference type="ARBA" id="ARBA00022525"/>
    </source>
</evidence>
<dbReference type="GO" id="GO:0007399">
    <property type="term" value="P:nervous system development"/>
    <property type="evidence" value="ECO:0007669"/>
    <property type="project" value="UniProtKB-KW"/>
</dbReference>
<proteinExistence type="predicted"/>
<comment type="caution">
    <text evidence="27">The sequence shown here is derived from an EMBL/GenBank/DDBJ whole genome shotgun (WGS) entry which is preliminary data.</text>
</comment>
<keyword evidence="6" id="KW-0964">Secreted</keyword>
<feature type="domain" description="G-protein coupled receptors family 2 profile 2" evidence="26">
    <location>
        <begin position="391"/>
        <end position="646"/>
    </location>
</feature>
<dbReference type="Gene3D" id="2.60.220.50">
    <property type="match status" value="1"/>
</dbReference>
<feature type="transmembrane region" description="Helical" evidence="23">
    <location>
        <begin position="457"/>
        <end position="478"/>
    </location>
</feature>
<evidence type="ECO:0000256" key="10">
    <source>
        <dbReference type="ARBA" id="ARBA00022782"/>
    </source>
</evidence>
<dbReference type="Pfam" id="PF01825">
    <property type="entry name" value="GPS"/>
    <property type="match status" value="1"/>
</dbReference>
<feature type="transmembrane region" description="Helical" evidence="23">
    <location>
        <begin position="498"/>
        <end position="522"/>
    </location>
</feature>
<comment type="subunit">
    <text evidence="22">Heterodimer of 2 chains generated by proteolytic processing; the large extracellular N-terminal fragment (ADGRG1 NT) and the membrane-bound C-terminal fragment (ADGRG1-CT) predominantly remain associated and non-covalently linked. ADGRG1 NT self-associates in a trans-trans manner; the homophilic interaction enhances receptor signaling. Interacts with TGM2. Interacts with heparin; leading to the reduction of ADGRG1 shedding. Interacts with COL3A1. Part of a GPCR-tetraspanin complex at least consisting of ADGRG1, CD81, eventually CD9, and GNA11 in which CD81 is enhancing the association of ADGRG1 with GNA11.</text>
</comment>
<evidence type="ECO:0000256" key="22">
    <source>
        <dbReference type="ARBA" id="ARBA00093505"/>
    </source>
</evidence>
<dbReference type="InterPro" id="IPR003910">
    <property type="entry name" value="GPR1/GPR3/GPR5"/>
</dbReference>
<dbReference type="Pfam" id="PF00002">
    <property type="entry name" value="7tm_2"/>
    <property type="match status" value="1"/>
</dbReference>
<feature type="non-terminal residue" evidence="27">
    <location>
        <position position="669"/>
    </location>
</feature>
<feature type="transmembrane region" description="Helical" evidence="23">
    <location>
        <begin position="624"/>
        <end position="643"/>
    </location>
</feature>
<evidence type="ECO:0000256" key="13">
    <source>
        <dbReference type="ARBA" id="ARBA00022902"/>
    </source>
</evidence>
<feature type="transmembrane region" description="Helical" evidence="23">
    <location>
        <begin position="559"/>
        <end position="581"/>
    </location>
</feature>
<feature type="transmembrane region" description="Helical" evidence="23">
    <location>
        <begin position="390"/>
        <end position="415"/>
    </location>
</feature>
<feature type="domain" description="GAIN-B" evidence="25">
    <location>
        <begin position="228"/>
        <end position="383"/>
    </location>
</feature>
<sequence>MKVLFLLLLSLLQGVGAKGHREEDFRFCGDRNQTQESSVTYEPSSANISIENTAQELIIKGPFLPNRGNSYYKYRLPPTLGRYRFCIYWFESNRILQLVYGKQSIPLGGDTSSSIPQGQESQQTERTRACIFNVSYIIKGGKNTSLESKAEYSFHVSPESMPVWKQDVEEQLTSLDSLIAQPLAAAPGATEQRRLRRKLGELEKMLAKVELEGQNQTFGEATVHATVLRVQPSRAPQPLTFASQREESGEVQGFTVDLPSSLFMMVKEREEVVEHRVLLMDINRQTMFQDENSSHVLGDKVVSISLVDTVVANLSDPVVLTFFHDQLPRNVSPLCVFWQEDTSASSGSWDSYGCTTVPGSSHTECRCNHLTYFAVLMVSSPEITSVHRNYLSIITYVGCLISALASICTIFFLYFRSKQRDQITSMHIHMNLLAAIFLLDLTFLVSEHLAASSSEAICRAGGLFLHFSLLSCLTWMGIEGYNLYRLVIEVFNAYHDHFLLKLCLVGWGLPFSCVMMILLVSWTNYGPISIPIYESIDGRSTNASICWITNPLVHNTVNLGFFSLVFLFNSVMLGAMVREILRQNKKGHKLKHVLALLGLSILLGIPWALIFFSFTSGVFCLVSLYIFTIINSLQGFLIFLWYWTMVLQGRKSPDSQSSSDSAKLQPSSS</sequence>
<feature type="signal peptide" evidence="24">
    <location>
        <begin position="1"/>
        <end position="17"/>
    </location>
</feature>
<dbReference type="GO" id="GO:0007166">
    <property type="term" value="P:cell surface receptor signaling pathway"/>
    <property type="evidence" value="ECO:0007669"/>
    <property type="project" value="InterPro"/>
</dbReference>
<dbReference type="EMBL" id="VZRH01001927">
    <property type="protein sequence ID" value="NWT94100.1"/>
    <property type="molecule type" value="Genomic_DNA"/>
</dbReference>
<feature type="transmembrane region" description="Helical" evidence="23">
    <location>
        <begin position="593"/>
        <end position="612"/>
    </location>
</feature>
<evidence type="ECO:0000313" key="27">
    <source>
        <dbReference type="EMBL" id="NWT94100.1"/>
    </source>
</evidence>
<evidence type="ECO:0000256" key="19">
    <source>
        <dbReference type="ARBA" id="ARBA00023180"/>
    </source>
</evidence>
<keyword evidence="18" id="KW-0675">Receptor</keyword>
<keyword evidence="10" id="KW-0221">Differentiation</keyword>
<evidence type="ECO:0000256" key="24">
    <source>
        <dbReference type="SAM" id="SignalP"/>
    </source>
</evidence>
<keyword evidence="7" id="KW-0358">Heparin-binding</keyword>
<evidence type="ECO:0000256" key="5">
    <source>
        <dbReference type="ARBA" id="ARBA00022475"/>
    </source>
</evidence>
<keyword evidence="15" id="KW-0297">G-protein coupled receptor</keyword>
<evidence type="ECO:0000256" key="11">
    <source>
        <dbReference type="ARBA" id="ARBA00022843"/>
    </source>
</evidence>
<dbReference type="InterPro" id="IPR046338">
    <property type="entry name" value="GAIN_dom_sf"/>
</dbReference>
<dbReference type="GO" id="GO:0007155">
    <property type="term" value="P:cell adhesion"/>
    <property type="evidence" value="ECO:0007669"/>
    <property type="project" value="UniProtKB-KW"/>
</dbReference>
<evidence type="ECO:0000256" key="15">
    <source>
        <dbReference type="ARBA" id="ARBA00023040"/>
    </source>
</evidence>
<dbReference type="PROSITE" id="PS50221">
    <property type="entry name" value="GAIN_B"/>
    <property type="match status" value="1"/>
</dbReference>
<evidence type="ECO:0000256" key="2">
    <source>
        <dbReference type="ARBA" id="ARBA00004613"/>
    </source>
</evidence>
<evidence type="ECO:0000256" key="21">
    <source>
        <dbReference type="ARBA" id="ARBA00033134"/>
    </source>
</evidence>
<dbReference type="PANTHER" id="PTHR12011">
    <property type="entry name" value="ADHESION G-PROTEIN COUPLED RECEPTOR"/>
    <property type="match status" value="1"/>
</dbReference>
<keyword evidence="11" id="KW-0832">Ubl conjugation</keyword>
<dbReference type="InterPro" id="IPR057244">
    <property type="entry name" value="GAIN_B"/>
</dbReference>
<keyword evidence="28" id="KW-1185">Reference proteome</keyword>
<evidence type="ECO:0000256" key="14">
    <source>
        <dbReference type="ARBA" id="ARBA00022989"/>
    </source>
</evidence>
<evidence type="ECO:0000256" key="23">
    <source>
        <dbReference type="SAM" id="Phobius"/>
    </source>
</evidence>
<keyword evidence="9 24" id="KW-0732">Signal</keyword>
<evidence type="ECO:0000256" key="9">
    <source>
        <dbReference type="ARBA" id="ARBA00022729"/>
    </source>
</evidence>
<dbReference type="GO" id="GO:0005576">
    <property type="term" value="C:extracellular region"/>
    <property type="evidence" value="ECO:0007669"/>
    <property type="project" value="UniProtKB-SubCell"/>
</dbReference>
<keyword evidence="5" id="KW-1003">Cell membrane</keyword>
<evidence type="ECO:0000256" key="12">
    <source>
        <dbReference type="ARBA" id="ARBA00022889"/>
    </source>
</evidence>
<feature type="chain" id="PRO_5029713581" description="Adhesion G-protein coupled receptor G1" evidence="24">
    <location>
        <begin position="18"/>
        <end position="669"/>
    </location>
</feature>
<keyword evidence="14 23" id="KW-1133">Transmembrane helix</keyword>
<evidence type="ECO:0000256" key="18">
    <source>
        <dbReference type="ARBA" id="ARBA00023170"/>
    </source>
</evidence>
<dbReference type="PRINTS" id="PR01422">
    <property type="entry name" value="GPR56ORPHANR"/>
</dbReference>
<evidence type="ECO:0000256" key="3">
    <source>
        <dbReference type="ARBA" id="ARBA00004651"/>
    </source>
</evidence>
<keyword evidence="12" id="KW-0130">Cell adhesion</keyword>
<dbReference type="AlphaFoldDB" id="A0A7K5SST2"/>
<keyword evidence="16 23" id="KW-0472">Membrane</keyword>
<dbReference type="InterPro" id="IPR040679">
    <property type="entry name" value="PLL"/>
</dbReference>
<dbReference type="Proteomes" id="UP000524542">
    <property type="component" value="Unassembled WGS sequence"/>
</dbReference>
<dbReference type="FunFam" id="2.60.220.50:FF:000045">
    <property type="entry name" value="Adhesion G protein-coupled receptor G1"/>
    <property type="match status" value="1"/>
</dbReference>
<name>A0A7K5SST2_9FRIN</name>
<evidence type="ECO:0000256" key="1">
    <source>
        <dbReference type="ARBA" id="ARBA00004285"/>
    </source>
</evidence>
<dbReference type="GO" id="GO:0004930">
    <property type="term" value="F:G protein-coupled receptor activity"/>
    <property type="evidence" value="ECO:0007669"/>
    <property type="project" value="UniProtKB-KW"/>
</dbReference>
<evidence type="ECO:0000256" key="17">
    <source>
        <dbReference type="ARBA" id="ARBA00023157"/>
    </source>
</evidence>
<evidence type="ECO:0000313" key="28">
    <source>
        <dbReference type="Proteomes" id="UP000524542"/>
    </source>
</evidence>
<dbReference type="InterPro" id="IPR000832">
    <property type="entry name" value="GPCR_2_secretin-like"/>
</dbReference>
<protein>
    <recommendedName>
        <fullName evidence="4">Adhesion G-protein coupled receptor G1</fullName>
    </recommendedName>
    <alternativeName>
        <fullName evidence="21">G-protein coupled receptor 56</fullName>
    </alternativeName>
</protein>
<dbReference type="GO" id="GO:0030154">
    <property type="term" value="P:cell differentiation"/>
    <property type="evidence" value="ECO:0007669"/>
    <property type="project" value="UniProtKB-KW"/>
</dbReference>
<keyword evidence="13" id="KW-0524">Neurogenesis</keyword>
<keyword evidence="20" id="KW-0807">Transducer</keyword>
<evidence type="ECO:0000256" key="20">
    <source>
        <dbReference type="ARBA" id="ARBA00023224"/>
    </source>
</evidence>
<dbReference type="GO" id="GO:0008201">
    <property type="term" value="F:heparin binding"/>
    <property type="evidence" value="ECO:0007669"/>
    <property type="project" value="UniProtKB-KW"/>
</dbReference>
<evidence type="ECO:0000256" key="8">
    <source>
        <dbReference type="ARBA" id="ARBA00022692"/>
    </source>
</evidence>